<feature type="transmembrane region" description="Helical" evidence="8">
    <location>
        <begin position="94"/>
        <end position="112"/>
    </location>
</feature>
<dbReference type="GO" id="GO:0071111">
    <property type="term" value="F:cyclic-guanylate-specific phosphodiesterase activity"/>
    <property type="evidence" value="ECO:0007669"/>
    <property type="project" value="InterPro"/>
</dbReference>
<evidence type="ECO:0000259" key="9">
    <source>
        <dbReference type="PROSITE" id="PS50883"/>
    </source>
</evidence>
<evidence type="ECO:0000313" key="11">
    <source>
        <dbReference type="EMBL" id="RPH30877.1"/>
    </source>
</evidence>
<keyword evidence="5 8" id="KW-0812">Transmembrane</keyword>
<dbReference type="PROSITE" id="PS50883">
    <property type="entry name" value="EAL"/>
    <property type="match status" value="1"/>
</dbReference>
<evidence type="ECO:0000256" key="6">
    <source>
        <dbReference type="ARBA" id="ARBA00022989"/>
    </source>
</evidence>
<evidence type="ECO:0000256" key="8">
    <source>
        <dbReference type="SAM" id="Phobius"/>
    </source>
</evidence>
<reference evidence="11 12" key="1">
    <citation type="submission" date="2018-11" db="EMBL/GenBank/DDBJ databases">
        <title>Draft genome sequence of Buttiauxella warmboldiae CCUG 35512.</title>
        <authorList>
            <person name="Salva-Serra F."/>
            <person name="Marathe N."/>
            <person name="Moore E."/>
            <person name="Svensson L."/>
            <person name="Engstrom-Jakobsson H."/>
        </authorList>
    </citation>
    <scope>NUCLEOTIDE SEQUENCE [LARGE SCALE GENOMIC DNA]</scope>
    <source>
        <strain evidence="11 12">CCUG 35512</strain>
    </source>
</reference>
<dbReference type="GO" id="GO:0005886">
    <property type="term" value="C:plasma membrane"/>
    <property type="evidence" value="ECO:0007669"/>
    <property type="project" value="UniProtKB-SubCell"/>
</dbReference>
<keyword evidence="7 8" id="KW-0472">Membrane</keyword>
<feature type="transmembrane region" description="Helical" evidence="8">
    <location>
        <begin position="150"/>
        <end position="177"/>
    </location>
</feature>
<evidence type="ECO:0000256" key="5">
    <source>
        <dbReference type="ARBA" id="ARBA00022692"/>
    </source>
</evidence>
<dbReference type="Gene3D" id="3.20.20.450">
    <property type="entry name" value="EAL domain"/>
    <property type="match status" value="1"/>
</dbReference>
<evidence type="ECO:0000313" key="12">
    <source>
        <dbReference type="Proteomes" id="UP000268615"/>
    </source>
</evidence>
<dbReference type="PANTHER" id="PTHR33121:SF15">
    <property type="entry name" value="BLUE LIGHT- AND TEMPERATURE-REGULATED ANTIREPRESSOR BLUF"/>
    <property type="match status" value="1"/>
</dbReference>
<comment type="subcellular location">
    <subcellularLocation>
        <location evidence="1">Cell membrane</location>
        <topology evidence="1">Multi-pass membrane protein</topology>
    </subcellularLocation>
</comment>
<evidence type="ECO:0000256" key="7">
    <source>
        <dbReference type="ARBA" id="ARBA00023136"/>
    </source>
</evidence>
<evidence type="ECO:0000256" key="4">
    <source>
        <dbReference type="ARBA" id="ARBA00022597"/>
    </source>
</evidence>
<dbReference type="SMART" id="SM00052">
    <property type="entry name" value="EAL"/>
    <property type="match status" value="1"/>
</dbReference>
<evidence type="ECO:0000256" key="3">
    <source>
        <dbReference type="ARBA" id="ARBA00022475"/>
    </source>
</evidence>
<feature type="transmembrane region" description="Helical" evidence="8">
    <location>
        <begin position="118"/>
        <end position="138"/>
    </location>
</feature>
<feature type="transmembrane region" description="Helical" evidence="8">
    <location>
        <begin position="299"/>
        <end position="318"/>
    </location>
</feature>
<dbReference type="GO" id="GO:0008982">
    <property type="term" value="F:protein-N(PI)-phosphohistidine-sugar phosphotransferase activity"/>
    <property type="evidence" value="ECO:0007669"/>
    <property type="project" value="InterPro"/>
</dbReference>
<dbReference type="Proteomes" id="UP000268615">
    <property type="component" value="Unassembled WGS sequence"/>
</dbReference>
<dbReference type="InterPro" id="IPR001633">
    <property type="entry name" value="EAL_dom"/>
</dbReference>
<accession>A0A3N5DTG8</accession>
<comment type="caution">
    <text evidence="11">The sequence shown here is derived from an EMBL/GenBank/DDBJ whole genome shotgun (WGS) entry which is preliminary data.</text>
</comment>
<evidence type="ECO:0000256" key="1">
    <source>
        <dbReference type="ARBA" id="ARBA00004651"/>
    </source>
</evidence>
<feature type="transmembrane region" description="Helical" evidence="8">
    <location>
        <begin position="68"/>
        <end position="87"/>
    </location>
</feature>
<evidence type="ECO:0000259" key="10">
    <source>
        <dbReference type="PROSITE" id="PS51105"/>
    </source>
</evidence>
<keyword evidence="4" id="KW-0762">Sugar transport</keyword>
<dbReference type="InterPro" id="IPR004501">
    <property type="entry name" value="PTS_EIIC_3"/>
</dbReference>
<dbReference type="InterPro" id="IPR035919">
    <property type="entry name" value="EAL_sf"/>
</dbReference>
<keyword evidence="2" id="KW-0813">Transport</keyword>
<dbReference type="PANTHER" id="PTHR33121">
    <property type="entry name" value="CYCLIC DI-GMP PHOSPHODIESTERASE PDEF"/>
    <property type="match status" value="1"/>
</dbReference>
<dbReference type="GO" id="GO:0009401">
    <property type="term" value="P:phosphoenolpyruvate-dependent sugar phosphotransferase system"/>
    <property type="evidence" value="ECO:0007669"/>
    <property type="project" value="InterPro"/>
</dbReference>
<sequence>MLQAENNKMKTSTLLTHLSKNRITQNTVASTISIMPYSMIRAIIVVFSTLASSMGYTKTFDWLNNLQLSMLTLMPIIINVLFSFHWATKNKTSVILSMATSLTALMIVTGMFSNEQTFYLNTSIPISIAISIIVNILIEKISSATRVWSNNIFTNLIIPSTPLILVTLASIIIKFYLPIDLHNTYQSILGLIYPDSYLNGLIYEVVRGASWFLGIHGQLMFQDVGYEFIRQSNINIQQWERGASPLNILNQSFYDVWCSTGGTGSTLSLLVCLIFSNANQYKKLIRKALPLSFFNINEPLIFGFPIVLNPIMVIPFLLAPIVNYNIAYAATAYGLIEPMHYLVGWATPPFINSWIASGGNSTAVALQVFLIALGVLIYYPFFYIMERMTSLKISDATSRIPTIGDKSQKSSLDINLISNHHHLNEFDEITEAQNQIKKLTSSGDFILFFQPQVRVFDRKITALEVLLRHEDKNGKITPPYFLSFYERLNLMPEMDFWVLENAIYHARYKFKQFSGMTLSINISPQTITDPRLLVIVDEALKDSMPTGWSLEFEITESQKITNPEELGFVINVLRNKGIRVALDDFGSGYSTLSYLLKYRLDKIKLDRTLVTGLSLHQGGNFLKKVVHLCRTTCPVILIEGVETQKEYDECIDAGVDLIQGFLFYRPMPSDEVTKILLQDLIAPI</sequence>
<feature type="transmembrane region" description="Helical" evidence="8">
    <location>
        <begin position="39"/>
        <end position="56"/>
    </location>
</feature>
<dbReference type="Pfam" id="PF02378">
    <property type="entry name" value="PTS_EIIC"/>
    <property type="match status" value="1"/>
</dbReference>
<dbReference type="SUPFAM" id="SSF141868">
    <property type="entry name" value="EAL domain-like"/>
    <property type="match status" value="1"/>
</dbReference>
<evidence type="ECO:0000256" key="2">
    <source>
        <dbReference type="ARBA" id="ARBA00022448"/>
    </source>
</evidence>
<feature type="transmembrane region" description="Helical" evidence="8">
    <location>
        <begin position="254"/>
        <end position="278"/>
    </location>
</feature>
<dbReference type="PROSITE" id="PS51105">
    <property type="entry name" value="PTS_EIIC_TYPE_3"/>
    <property type="match status" value="1"/>
</dbReference>
<keyword evidence="12" id="KW-1185">Reference proteome</keyword>
<name>A0A3N5DTG8_9ENTR</name>
<organism evidence="11 12">
    <name type="scientific">Buttiauxella warmboldiae</name>
    <dbReference type="NCBI Taxonomy" id="82993"/>
    <lineage>
        <taxon>Bacteria</taxon>
        <taxon>Pseudomonadati</taxon>
        <taxon>Pseudomonadota</taxon>
        <taxon>Gammaproteobacteria</taxon>
        <taxon>Enterobacterales</taxon>
        <taxon>Enterobacteriaceae</taxon>
        <taxon>Buttiauxella</taxon>
    </lineage>
</organism>
<keyword evidence="3" id="KW-1003">Cell membrane</keyword>
<proteinExistence type="predicted"/>
<dbReference type="CDD" id="cd01948">
    <property type="entry name" value="EAL"/>
    <property type="match status" value="1"/>
</dbReference>
<feature type="transmembrane region" description="Helical" evidence="8">
    <location>
        <begin position="364"/>
        <end position="384"/>
    </location>
</feature>
<keyword evidence="6 8" id="KW-1133">Transmembrane helix</keyword>
<protein>
    <submittedName>
        <fullName evidence="11">EAL domain-containing protein</fullName>
    </submittedName>
</protein>
<dbReference type="Pfam" id="PF00563">
    <property type="entry name" value="EAL"/>
    <property type="match status" value="1"/>
</dbReference>
<feature type="domain" description="EAL" evidence="9">
    <location>
        <begin position="429"/>
        <end position="680"/>
    </location>
</feature>
<gene>
    <name evidence="11" type="ORF">EHN07_01035</name>
</gene>
<dbReference type="InterPro" id="IPR003352">
    <property type="entry name" value="PTS_EIIC"/>
</dbReference>
<feature type="domain" description="PTS EIIC type-3" evidence="10">
    <location>
        <begin position="7"/>
        <end position="381"/>
    </location>
</feature>
<dbReference type="EMBL" id="RPOH01000003">
    <property type="protein sequence ID" value="RPH30877.1"/>
    <property type="molecule type" value="Genomic_DNA"/>
</dbReference>
<dbReference type="AlphaFoldDB" id="A0A3N5DTG8"/>
<dbReference type="InterPro" id="IPR050706">
    <property type="entry name" value="Cyclic-di-GMP_PDE-like"/>
</dbReference>